<keyword evidence="6" id="KW-1185">Reference proteome</keyword>
<keyword evidence="1" id="KW-0472">Membrane</keyword>
<dbReference type="RefSeq" id="WP_121052930.1">
    <property type="nucleotide sequence ID" value="NZ_AP018711.1"/>
</dbReference>
<accession>A0AAD1DA01</accession>
<gene>
    <name evidence="4" type="ORF">DFR51_3187</name>
    <name evidence="3" type="ORF">SmB9_30740</name>
</gene>
<dbReference type="Pfam" id="PF09835">
    <property type="entry name" value="DUF2062"/>
    <property type="match status" value="1"/>
</dbReference>
<evidence type="ECO:0000313" key="5">
    <source>
        <dbReference type="Proteomes" id="UP000275727"/>
    </source>
</evidence>
<reference evidence="4 6" key="2">
    <citation type="submission" date="2018-10" db="EMBL/GenBank/DDBJ databases">
        <title>Genomic Encyclopedia of Type Strains, Phase IV (KMG-IV): sequencing the most valuable type-strain genomes for metagenomic binning, comparative biology and taxonomic classification.</title>
        <authorList>
            <person name="Goeker M."/>
        </authorList>
    </citation>
    <scope>NUCLEOTIDE SEQUENCE [LARGE SCALE GENOMIC DNA]</scope>
    <source>
        <strain evidence="4 6">DSM 19791</strain>
    </source>
</reference>
<evidence type="ECO:0000313" key="6">
    <source>
        <dbReference type="Proteomes" id="UP000276029"/>
    </source>
</evidence>
<evidence type="ECO:0000256" key="1">
    <source>
        <dbReference type="SAM" id="Phobius"/>
    </source>
</evidence>
<evidence type="ECO:0000313" key="3">
    <source>
        <dbReference type="EMBL" id="BBE35416.1"/>
    </source>
</evidence>
<dbReference type="Proteomes" id="UP000275727">
    <property type="component" value="Chromosome"/>
</dbReference>
<name>A0AAD1DA01_SPHMI</name>
<feature type="transmembrane region" description="Helical" evidence="1">
    <location>
        <begin position="47"/>
        <end position="70"/>
    </location>
</feature>
<dbReference type="EMBL" id="RBWX01000010">
    <property type="protein sequence ID" value="RKS86481.1"/>
    <property type="molecule type" value="Genomic_DNA"/>
</dbReference>
<dbReference type="Proteomes" id="UP000276029">
    <property type="component" value="Unassembled WGS sequence"/>
</dbReference>
<organism evidence="3 5">
    <name type="scientific">Sphingosinicella microcystinivorans</name>
    <dbReference type="NCBI Taxonomy" id="335406"/>
    <lineage>
        <taxon>Bacteria</taxon>
        <taxon>Pseudomonadati</taxon>
        <taxon>Pseudomonadota</taxon>
        <taxon>Alphaproteobacteria</taxon>
        <taxon>Sphingomonadales</taxon>
        <taxon>Sphingosinicellaceae</taxon>
        <taxon>Sphingosinicella</taxon>
    </lineage>
</organism>
<dbReference type="EMBL" id="AP018711">
    <property type="protein sequence ID" value="BBE35416.1"/>
    <property type="molecule type" value="Genomic_DNA"/>
</dbReference>
<keyword evidence="1" id="KW-0812">Transmembrane</keyword>
<proteinExistence type="predicted"/>
<dbReference type="AlphaFoldDB" id="A0AAD1DA01"/>
<feature type="domain" description="DUF2062" evidence="2">
    <location>
        <begin position="24"/>
        <end position="168"/>
    </location>
</feature>
<dbReference type="PANTHER" id="PTHR40547:SF1">
    <property type="entry name" value="SLL0298 PROTEIN"/>
    <property type="match status" value="1"/>
</dbReference>
<sequence length="191" mass="21169">MRLIKWLKEKRPSREAMLENRWIRPFANTIGNPVIWHFNRKSVARGVALGMFFGLSIPFAQAPAAALFAVPCRANLPVAAFVTFISNPLTTPFIAIGAYQIGVWVLNRQDGGLLANMTADHWAEDLMVVVTNAPLPLAIGLFIIATFGAVIGYLGIHGIWRLWIHQRMEARRKREARRTGDGDGRVPGKAG</sequence>
<reference evidence="3 5" key="1">
    <citation type="submission" date="2018-06" db="EMBL/GenBank/DDBJ databases">
        <title>Complete Genome Sequence of the Microcystin-Degrading Bacterium Sphingosinicella microcystinivorans Strain B-9.</title>
        <authorList>
            <person name="Jin H."/>
            <person name="Nishizawa T."/>
            <person name="Guo Y."/>
            <person name="Nishizawa A."/>
            <person name="Park H."/>
            <person name="Kato H."/>
            <person name="Tsuji K."/>
            <person name="Harada K."/>
        </authorList>
    </citation>
    <scope>NUCLEOTIDE SEQUENCE [LARGE SCALE GENOMIC DNA]</scope>
    <source>
        <strain evidence="3 5">B9</strain>
    </source>
</reference>
<dbReference type="InterPro" id="IPR018639">
    <property type="entry name" value="DUF2062"/>
</dbReference>
<evidence type="ECO:0000313" key="4">
    <source>
        <dbReference type="EMBL" id="RKS86481.1"/>
    </source>
</evidence>
<dbReference type="KEGG" id="smic:SmB9_30740"/>
<feature type="transmembrane region" description="Helical" evidence="1">
    <location>
        <begin position="137"/>
        <end position="164"/>
    </location>
</feature>
<evidence type="ECO:0000259" key="2">
    <source>
        <dbReference type="Pfam" id="PF09835"/>
    </source>
</evidence>
<protein>
    <recommendedName>
        <fullName evidence="2">DUF2062 domain-containing protein</fullName>
    </recommendedName>
</protein>
<keyword evidence="1" id="KW-1133">Transmembrane helix</keyword>
<dbReference type="PANTHER" id="PTHR40547">
    <property type="entry name" value="SLL0298 PROTEIN"/>
    <property type="match status" value="1"/>
</dbReference>